<accession>A0ABR2J066</accession>
<evidence type="ECO:0000256" key="3">
    <source>
        <dbReference type="SAM" id="MobiDB-lite"/>
    </source>
</evidence>
<dbReference type="SUPFAM" id="SSF50978">
    <property type="entry name" value="WD40 repeat-like"/>
    <property type="match status" value="1"/>
</dbReference>
<feature type="compositionally biased region" description="Polar residues" evidence="3">
    <location>
        <begin position="11"/>
        <end position="29"/>
    </location>
</feature>
<evidence type="ECO:0000313" key="5">
    <source>
        <dbReference type="EMBL" id="KAK8871323.1"/>
    </source>
</evidence>
<dbReference type="InterPro" id="IPR002048">
    <property type="entry name" value="EF_hand_dom"/>
</dbReference>
<dbReference type="PROSITE" id="PS50222">
    <property type="entry name" value="EF_HAND_2"/>
    <property type="match status" value="1"/>
</dbReference>
<evidence type="ECO:0000256" key="1">
    <source>
        <dbReference type="ARBA" id="ARBA00022737"/>
    </source>
</evidence>
<dbReference type="InterPro" id="IPR036322">
    <property type="entry name" value="WD40_repeat_dom_sf"/>
</dbReference>
<comment type="caution">
    <text evidence="5">The sequence shown here is derived from an EMBL/GenBank/DDBJ whole genome shotgun (WGS) entry which is preliminary data.</text>
</comment>
<dbReference type="Pfam" id="PF13499">
    <property type="entry name" value="EF-hand_7"/>
    <property type="match status" value="1"/>
</dbReference>
<evidence type="ECO:0000313" key="6">
    <source>
        <dbReference type="Proteomes" id="UP001470230"/>
    </source>
</evidence>
<keyword evidence="1" id="KW-0677">Repeat</keyword>
<gene>
    <name evidence="5" type="ORF">M9Y10_007043</name>
</gene>
<evidence type="ECO:0000259" key="4">
    <source>
        <dbReference type="PROSITE" id="PS50222"/>
    </source>
</evidence>
<name>A0ABR2J066_9EUKA</name>
<dbReference type="InterPro" id="IPR051242">
    <property type="entry name" value="WD-EF-hand_domain"/>
</dbReference>
<dbReference type="PANTHER" id="PTHR44324:SF4">
    <property type="entry name" value="WD40 REPEAT DOMAIN 95"/>
    <property type="match status" value="1"/>
</dbReference>
<organism evidence="5 6">
    <name type="scientific">Tritrichomonas musculus</name>
    <dbReference type="NCBI Taxonomy" id="1915356"/>
    <lineage>
        <taxon>Eukaryota</taxon>
        <taxon>Metamonada</taxon>
        <taxon>Parabasalia</taxon>
        <taxon>Tritrichomonadida</taxon>
        <taxon>Tritrichomonadidae</taxon>
        <taxon>Tritrichomonas</taxon>
    </lineage>
</organism>
<sequence length="258" mass="29737">MHFELPPESVTARNASKSVKSTRRPPTNTQEKRTAHRQQRNENYANKYLRDLRRSFDDSDEDNLGSLTPAQWMNSSIRFYLREGKLSNEDYEQYFLRIDANCDGRVSWDELVEYILLELTSMTGAQIVDSPITLNRSPVSPQVFQHKHRESIFQVIVSSWTDEYITASREAIKFWNPYPLTYKRKIPSPGPFSAICCFKNYQLLGVTTTTRTLCFYNLLNLEKLPIGLSASPSAKSIKSMNFDNALLTMKRLANSSIQ</sequence>
<dbReference type="PANTHER" id="PTHR44324">
    <property type="entry name" value="WD40 REPEAT DOMAIN 95"/>
    <property type="match status" value="1"/>
</dbReference>
<proteinExistence type="predicted"/>
<dbReference type="Proteomes" id="UP001470230">
    <property type="component" value="Unassembled WGS sequence"/>
</dbReference>
<evidence type="ECO:0000256" key="2">
    <source>
        <dbReference type="ARBA" id="ARBA00022837"/>
    </source>
</evidence>
<dbReference type="InterPro" id="IPR011992">
    <property type="entry name" value="EF-hand-dom_pair"/>
</dbReference>
<dbReference type="Gene3D" id="1.10.238.10">
    <property type="entry name" value="EF-hand"/>
    <property type="match status" value="1"/>
</dbReference>
<dbReference type="SUPFAM" id="SSF47473">
    <property type="entry name" value="EF-hand"/>
    <property type="match status" value="1"/>
</dbReference>
<protein>
    <recommendedName>
        <fullName evidence="4">EF-hand domain-containing protein</fullName>
    </recommendedName>
</protein>
<dbReference type="InterPro" id="IPR018247">
    <property type="entry name" value="EF_Hand_1_Ca_BS"/>
</dbReference>
<keyword evidence="2" id="KW-0106">Calcium</keyword>
<dbReference type="EMBL" id="JAPFFF010000013">
    <property type="protein sequence ID" value="KAK8871323.1"/>
    <property type="molecule type" value="Genomic_DNA"/>
</dbReference>
<keyword evidence="6" id="KW-1185">Reference proteome</keyword>
<dbReference type="PROSITE" id="PS00018">
    <property type="entry name" value="EF_HAND_1"/>
    <property type="match status" value="1"/>
</dbReference>
<feature type="domain" description="EF-hand" evidence="4">
    <location>
        <begin position="86"/>
        <end position="121"/>
    </location>
</feature>
<reference evidence="5 6" key="1">
    <citation type="submission" date="2024-04" db="EMBL/GenBank/DDBJ databases">
        <title>Tritrichomonas musculus Genome.</title>
        <authorList>
            <person name="Alves-Ferreira E."/>
            <person name="Grigg M."/>
            <person name="Lorenzi H."/>
            <person name="Galac M."/>
        </authorList>
    </citation>
    <scope>NUCLEOTIDE SEQUENCE [LARGE SCALE GENOMIC DNA]</scope>
    <source>
        <strain evidence="5 6">EAF2021</strain>
    </source>
</reference>
<feature type="region of interest" description="Disordered" evidence="3">
    <location>
        <begin position="1"/>
        <end position="44"/>
    </location>
</feature>